<evidence type="ECO:0000313" key="2">
    <source>
        <dbReference type="EMBL" id="OYO12847.1"/>
    </source>
</evidence>
<gene>
    <name evidence="2" type="ORF">CGZ94_13195</name>
</gene>
<organism evidence="2 3">
    <name type="scientific">Enemella evansiae</name>
    <dbReference type="NCBI Taxonomy" id="2016499"/>
    <lineage>
        <taxon>Bacteria</taxon>
        <taxon>Bacillati</taxon>
        <taxon>Actinomycetota</taxon>
        <taxon>Actinomycetes</taxon>
        <taxon>Propionibacteriales</taxon>
        <taxon>Propionibacteriaceae</taxon>
        <taxon>Enemella</taxon>
    </lineage>
</organism>
<dbReference type="Proteomes" id="UP000215896">
    <property type="component" value="Unassembled WGS sequence"/>
</dbReference>
<proteinExistence type="inferred from homology"/>
<dbReference type="OrthoDB" id="3189808at2"/>
<dbReference type="Pfam" id="PF00480">
    <property type="entry name" value="ROK"/>
    <property type="match status" value="1"/>
</dbReference>
<dbReference type="PANTHER" id="PTHR18964:SF149">
    <property type="entry name" value="BIFUNCTIONAL UDP-N-ACETYLGLUCOSAMINE 2-EPIMERASE_N-ACETYLMANNOSAMINE KINASE"/>
    <property type="match status" value="1"/>
</dbReference>
<reference evidence="2 3" key="1">
    <citation type="submission" date="2017-07" db="EMBL/GenBank/DDBJ databases">
        <title>Draft whole genome sequences of clinical Proprionibacteriaceae strains.</title>
        <authorList>
            <person name="Bernier A.-M."/>
            <person name="Bernard K."/>
            <person name="Domingo M.-C."/>
        </authorList>
    </citation>
    <scope>NUCLEOTIDE SEQUENCE [LARGE SCALE GENOMIC DNA]</scope>
    <source>
        <strain evidence="2 3">NML 030167</strain>
    </source>
</reference>
<dbReference type="Pfam" id="PF13412">
    <property type="entry name" value="HTH_24"/>
    <property type="match status" value="1"/>
</dbReference>
<dbReference type="SUPFAM" id="SSF53067">
    <property type="entry name" value="Actin-like ATPase domain"/>
    <property type="match status" value="1"/>
</dbReference>
<protein>
    <submittedName>
        <fullName evidence="2">ArsR family transcriptional regulator</fullName>
    </submittedName>
</protein>
<dbReference type="SUPFAM" id="SSF46785">
    <property type="entry name" value="Winged helix' DNA-binding domain"/>
    <property type="match status" value="1"/>
</dbReference>
<evidence type="ECO:0000313" key="3">
    <source>
        <dbReference type="Proteomes" id="UP000215896"/>
    </source>
</evidence>
<dbReference type="InterPro" id="IPR036390">
    <property type="entry name" value="WH_DNA-bd_sf"/>
</dbReference>
<dbReference type="PANTHER" id="PTHR18964">
    <property type="entry name" value="ROK (REPRESSOR, ORF, KINASE) FAMILY"/>
    <property type="match status" value="1"/>
</dbReference>
<accession>A0A255GA95</accession>
<dbReference type="Gene3D" id="1.10.10.10">
    <property type="entry name" value="Winged helix-like DNA-binding domain superfamily/Winged helix DNA-binding domain"/>
    <property type="match status" value="1"/>
</dbReference>
<dbReference type="EMBL" id="NMVO01000014">
    <property type="protein sequence ID" value="OYO12847.1"/>
    <property type="molecule type" value="Genomic_DNA"/>
</dbReference>
<comment type="caution">
    <text evidence="2">The sequence shown here is derived from an EMBL/GenBank/DDBJ whole genome shotgun (WGS) entry which is preliminary data.</text>
</comment>
<keyword evidence="3" id="KW-1185">Reference proteome</keyword>
<name>A0A255GA95_9ACTN</name>
<dbReference type="InterPro" id="IPR000600">
    <property type="entry name" value="ROK"/>
</dbReference>
<dbReference type="InterPro" id="IPR043129">
    <property type="entry name" value="ATPase_NBD"/>
</dbReference>
<dbReference type="AlphaFoldDB" id="A0A255GA95"/>
<sequence>MGPNGTVEHSDPAPSLDLVRDTTDRQVLSCFFTAPEPTRPAIAQQTGISKPTVSSSIRRLAARGLVTEAGLATGGVGRAGQRYRLGDRFAALALHIGPGGARAELVDIRGEALGCHREPVGVFAVRPGEVADAVGRILTAVRAEQPGPLPVACSFAGPVNAAGVAVDMQLSPFLVGSLDLAGLLGSAGGPAPVIDNDVNWAALAQLAAGGVDAPHSFLQVYLGEGLGGAVVAGGRVVTGHRGLGGELAYLPTVAPDGSSTSLLDALRQSGLLVRGATTVEVDRVREALREGGAVSEQVHRAVAAALSGAVALLDPEEIVLGGPWGDQLDHDRLQRELDQLTQESVRVRSPLIPVDGPFAGARQRAVQLARDALLDRVATPS</sequence>
<dbReference type="Gene3D" id="3.30.420.40">
    <property type="match status" value="2"/>
</dbReference>
<dbReference type="RefSeq" id="WP_094405904.1">
    <property type="nucleotide sequence ID" value="NZ_NMVO01000014.1"/>
</dbReference>
<dbReference type="InterPro" id="IPR036388">
    <property type="entry name" value="WH-like_DNA-bd_sf"/>
</dbReference>
<evidence type="ECO:0000256" key="1">
    <source>
        <dbReference type="ARBA" id="ARBA00006479"/>
    </source>
</evidence>
<comment type="similarity">
    <text evidence="1">Belongs to the ROK (NagC/XylR) family.</text>
</comment>